<dbReference type="AlphaFoldDB" id="A0AAD8V4V1"/>
<dbReference type="RefSeq" id="XP_060413270.1">
    <property type="nucleotide sequence ID" value="XM_060551728.1"/>
</dbReference>
<protein>
    <submittedName>
        <fullName evidence="1">Uncharacterized protein</fullName>
    </submittedName>
</protein>
<keyword evidence="2" id="KW-1185">Reference proteome</keyword>
<gene>
    <name evidence="1" type="ORF">LY79DRAFT_239237</name>
</gene>
<dbReference type="EMBL" id="JAHLJV010000037">
    <property type="protein sequence ID" value="KAK1589729.1"/>
    <property type="molecule type" value="Genomic_DNA"/>
</dbReference>
<reference evidence="1" key="1">
    <citation type="submission" date="2021-06" db="EMBL/GenBank/DDBJ databases">
        <title>Comparative genomics, transcriptomics and evolutionary studies reveal genomic signatures of adaptation to plant cell wall in hemibiotrophic fungi.</title>
        <authorList>
            <consortium name="DOE Joint Genome Institute"/>
            <person name="Baroncelli R."/>
            <person name="Diaz J.F."/>
            <person name="Benocci T."/>
            <person name="Peng M."/>
            <person name="Battaglia E."/>
            <person name="Haridas S."/>
            <person name="Andreopoulos W."/>
            <person name="Labutti K."/>
            <person name="Pangilinan J."/>
            <person name="Floch G.L."/>
            <person name="Makela M.R."/>
            <person name="Henrissat B."/>
            <person name="Grigoriev I.V."/>
            <person name="Crouch J.A."/>
            <person name="De Vries R.P."/>
            <person name="Sukno S.A."/>
            <person name="Thon M.R."/>
        </authorList>
    </citation>
    <scope>NUCLEOTIDE SEQUENCE</scope>
    <source>
        <strain evidence="1">CBS 125086</strain>
    </source>
</reference>
<organism evidence="1 2">
    <name type="scientific">Colletotrichum navitas</name>
    <dbReference type="NCBI Taxonomy" id="681940"/>
    <lineage>
        <taxon>Eukaryota</taxon>
        <taxon>Fungi</taxon>
        <taxon>Dikarya</taxon>
        <taxon>Ascomycota</taxon>
        <taxon>Pezizomycotina</taxon>
        <taxon>Sordariomycetes</taxon>
        <taxon>Hypocreomycetidae</taxon>
        <taxon>Glomerellales</taxon>
        <taxon>Glomerellaceae</taxon>
        <taxon>Colletotrichum</taxon>
        <taxon>Colletotrichum graminicola species complex</taxon>
    </lineage>
</organism>
<accession>A0AAD8V4V1</accession>
<dbReference type="GeneID" id="85435968"/>
<name>A0AAD8V4V1_9PEZI</name>
<comment type="caution">
    <text evidence="1">The sequence shown here is derived from an EMBL/GenBank/DDBJ whole genome shotgun (WGS) entry which is preliminary data.</text>
</comment>
<dbReference type="Proteomes" id="UP001230504">
    <property type="component" value="Unassembled WGS sequence"/>
</dbReference>
<sequence length="153" mass="16974">MLAKVPWPTPRQLVKFGWSATANSRADVALSETCSVNGAVPKRPGIMAISTAHLTSVDQLEWSLCEMTRTRKPMWRRRKLVSLPSGLHGIQSCLRGHGSMLRNGIPCEPGRGCTMIQAPVQRPGRIPHHSIYILHNVQKRRAGTTCKNRDKAC</sequence>
<evidence type="ECO:0000313" key="2">
    <source>
        <dbReference type="Proteomes" id="UP001230504"/>
    </source>
</evidence>
<proteinExistence type="predicted"/>
<evidence type="ECO:0000313" key="1">
    <source>
        <dbReference type="EMBL" id="KAK1589729.1"/>
    </source>
</evidence>